<dbReference type="STRING" id="715226.ABI_12600"/>
<evidence type="ECO:0000313" key="4">
    <source>
        <dbReference type="Proteomes" id="UP000006512"/>
    </source>
</evidence>
<dbReference type="PANTHER" id="PTHR22946:SF9">
    <property type="entry name" value="POLYKETIDE TRANSFERASE AF380"/>
    <property type="match status" value="1"/>
</dbReference>
<dbReference type="Proteomes" id="UP000006512">
    <property type="component" value="Unassembled WGS sequence"/>
</dbReference>
<dbReference type="Gene3D" id="3.40.50.1820">
    <property type="entry name" value="alpha/beta hydrolase"/>
    <property type="match status" value="1"/>
</dbReference>
<dbReference type="RefSeq" id="WP_006272004.1">
    <property type="nucleotide sequence ID" value="NZ_GL883077.1"/>
</dbReference>
<dbReference type="InterPro" id="IPR029058">
    <property type="entry name" value="AB_hydrolase_fold"/>
</dbReference>
<keyword evidence="1 3" id="KW-0378">Hydrolase</keyword>
<dbReference type="InterPro" id="IPR050261">
    <property type="entry name" value="FrsA_esterase"/>
</dbReference>
<reference evidence="4" key="1">
    <citation type="submission" date="2011-03" db="EMBL/GenBank/DDBJ databases">
        <title>Draft genome sequence of Brevundimonas diminuta.</title>
        <authorList>
            <person name="Brown P.J.B."/>
            <person name="Buechlein A."/>
            <person name="Hemmerich C."/>
            <person name="Brun Y.V."/>
        </authorList>
    </citation>
    <scope>NUCLEOTIDE SEQUENCE [LARGE SCALE GENOMIC DNA]</scope>
    <source>
        <strain evidence="4">C19</strain>
    </source>
</reference>
<feature type="domain" description="Dienelactone hydrolase" evidence="2">
    <location>
        <begin position="19"/>
        <end position="235"/>
    </location>
</feature>
<evidence type="ECO:0000256" key="1">
    <source>
        <dbReference type="ARBA" id="ARBA00022801"/>
    </source>
</evidence>
<organism evidence="3 4">
    <name type="scientific">Asticcacaulis biprosthecium C19</name>
    <dbReference type="NCBI Taxonomy" id="715226"/>
    <lineage>
        <taxon>Bacteria</taxon>
        <taxon>Pseudomonadati</taxon>
        <taxon>Pseudomonadota</taxon>
        <taxon>Alphaproteobacteria</taxon>
        <taxon>Caulobacterales</taxon>
        <taxon>Caulobacteraceae</taxon>
        <taxon>Asticcacaulis</taxon>
    </lineage>
</organism>
<accession>F4QHT5</accession>
<evidence type="ECO:0000259" key="2">
    <source>
        <dbReference type="Pfam" id="PF01738"/>
    </source>
</evidence>
<dbReference type="eggNOG" id="COG0412">
    <property type="taxonomic scope" value="Bacteria"/>
</dbReference>
<dbReference type="Pfam" id="PF01738">
    <property type="entry name" value="DLH"/>
    <property type="match status" value="1"/>
</dbReference>
<protein>
    <submittedName>
        <fullName evidence="3">Dienelactone hydrolase</fullName>
    </submittedName>
</protein>
<evidence type="ECO:0000313" key="3">
    <source>
        <dbReference type="EMBL" id="EGF92822.1"/>
    </source>
</evidence>
<dbReference type="SUPFAM" id="SSF53474">
    <property type="entry name" value="alpha/beta-Hydrolases"/>
    <property type="match status" value="1"/>
</dbReference>
<dbReference type="HOGENOM" id="CLU_078785_0_0_5"/>
<name>F4QHT5_9CAUL</name>
<dbReference type="InterPro" id="IPR002925">
    <property type="entry name" value="Dienelactn_hydro"/>
</dbReference>
<dbReference type="PANTHER" id="PTHR22946">
    <property type="entry name" value="DIENELACTONE HYDROLASE DOMAIN-CONTAINING PROTEIN-RELATED"/>
    <property type="match status" value="1"/>
</dbReference>
<dbReference type="GO" id="GO:0052689">
    <property type="term" value="F:carboxylic ester hydrolase activity"/>
    <property type="evidence" value="ECO:0007669"/>
    <property type="project" value="UniProtKB-ARBA"/>
</dbReference>
<sequence>MLDTVERRFARLEPHITAYGPATDDKLPAVLLFHACNGVREHIHGYARQVEAAGYRAFVIDSFTPRGWDESAAMSLVCSGLALHGYERSGDVLAAVWGVQQRADVDGDRILLAGWSHGGWAIMDLMTQKLTRDGEARLHNPDPAPLAGVRGVFLVYPYANFPARSNIHHWYYTPKTKVVLPRQDFLTAHSHSETVFRHLAEEGLPVDILTLNATHCFDEDSPLHFGPFMTYDRASHQATGAALDAFLAETLS</sequence>
<dbReference type="OrthoDB" id="3647650at2"/>
<proteinExistence type="predicted"/>
<keyword evidence="4" id="KW-1185">Reference proteome</keyword>
<gene>
    <name evidence="3" type="ORF">ABI_12600</name>
</gene>
<dbReference type="AlphaFoldDB" id="F4QHT5"/>
<dbReference type="EMBL" id="GL883077">
    <property type="protein sequence ID" value="EGF92822.1"/>
    <property type="molecule type" value="Genomic_DNA"/>
</dbReference>